<evidence type="ECO:0000313" key="2">
    <source>
        <dbReference type="EMBL" id="KAJ7649191.1"/>
    </source>
</evidence>
<dbReference type="AlphaFoldDB" id="A0AAD7CHE8"/>
<accession>A0AAD7CHE8</accession>
<feature type="region of interest" description="Disordered" evidence="1">
    <location>
        <begin position="90"/>
        <end position="116"/>
    </location>
</feature>
<organism evidence="2 3">
    <name type="scientific">Mycena rosella</name>
    <name type="common">Pink bonnet</name>
    <name type="synonym">Agaricus rosellus</name>
    <dbReference type="NCBI Taxonomy" id="1033263"/>
    <lineage>
        <taxon>Eukaryota</taxon>
        <taxon>Fungi</taxon>
        <taxon>Dikarya</taxon>
        <taxon>Basidiomycota</taxon>
        <taxon>Agaricomycotina</taxon>
        <taxon>Agaricomycetes</taxon>
        <taxon>Agaricomycetidae</taxon>
        <taxon>Agaricales</taxon>
        <taxon>Marasmiineae</taxon>
        <taxon>Mycenaceae</taxon>
        <taxon>Mycena</taxon>
    </lineage>
</organism>
<name>A0AAD7CHE8_MYCRO</name>
<proteinExistence type="predicted"/>
<dbReference type="EMBL" id="JARKIE010000369">
    <property type="protein sequence ID" value="KAJ7649191.1"/>
    <property type="molecule type" value="Genomic_DNA"/>
</dbReference>
<reference evidence="2" key="1">
    <citation type="submission" date="2023-03" db="EMBL/GenBank/DDBJ databases">
        <title>Massive genome expansion in bonnet fungi (Mycena s.s.) driven by repeated elements and novel gene families across ecological guilds.</title>
        <authorList>
            <consortium name="Lawrence Berkeley National Laboratory"/>
            <person name="Harder C.B."/>
            <person name="Miyauchi S."/>
            <person name="Viragh M."/>
            <person name="Kuo A."/>
            <person name="Thoen E."/>
            <person name="Andreopoulos B."/>
            <person name="Lu D."/>
            <person name="Skrede I."/>
            <person name="Drula E."/>
            <person name="Henrissat B."/>
            <person name="Morin E."/>
            <person name="Kohler A."/>
            <person name="Barry K."/>
            <person name="LaButti K."/>
            <person name="Morin E."/>
            <person name="Salamov A."/>
            <person name="Lipzen A."/>
            <person name="Mereny Z."/>
            <person name="Hegedus B."/>
            <person name="Baldrian P."/>
            <person name="Stursova M."/>
            <person name="Weitz H."/>
            <person name="Taylor A."/>
            <person name="Grigoriev I.V."/>
            <person name="Nagy L.G."/>
            <person name="Martin F."/>
            <person name="Kauserud H."/>
        </authorList>
    </citation>
    <scope>NUCLEOTIDE SEQUENCE</scope>
    <source>
        <strain evidence="2">CBHHK067</strain>
    </source>
</reference>
<evidence type="ECO:0000313" key="3">
    <source>
        <dbReference type="Proteomes" id="UP001221757"/>
    </source>
</evidence>
<gene>
    <name evidence="2" type="ORF">B0H17DRAFT_1147822</name>
</gene>
<dbReference type="Proteomes" id="UP001221757">
    <property type="component" value="Unassembled WGS sequence"/>
</dbReference>
<evidence type="ECO:0000256" key="1">
    <source>
        <dbReference type="SAM" id="MobiDB-lite"/>
    </source>
</evidence>
<comment type="caution">
    <text evidence="2">The sequence shown here is derived from an EMBL/GenBank/DDBJ whole genome shotgun (WGS) entry which is preliminary data.</text>
</comment>
<keyword evidence="3" id="KW-1185">Reference proteome</keyword>
<sequence>MATFDSEVACNIVFDINGETVSSAQFLDTVKGFHANSTGKVNSVEDLLVVPLGSTSAVVMQIFRFTVTSGGSARDRMLVRIVKVEERGGKKVTPGAKAKAPERQEDKGEALSGPCKATKPPFVYPKVQCPSPLPPVGHDQFGGDPNLEVSFADDYRREKIDLKCPFVLGIKI</sequence>
<feature type="compositionally biased region" description="Basic and acidic residues" evidence="1">
    <location>
        <begin position="99"/>
        <end position="109"/>
    </location>
</feature>
<protein>
    <submittedName>
        <fullName evidence="2">Uncharacterized protein</fullName>
    </submittedName>
</protein>